<feature type="modified residue" description="N6-lipoyllysine" evidence="3">
    <location>
        <position position="110"/>
    </location>
</feature>
<sequence>MLRNALNFPLKTSLPRVLNSKLNSAVFTHAIRMYSNEITKDTLPLKYGDNPVIRYTKNHEWIASHKDSNAFIGITKYAADALGDTTFVEVNEVPVDVEAGESIGSVESVKSASDVYSPVTGKLIASNEALIENPALLNEDPMGESWLAKIEITNPEELESLMDHKQYESFLEDSH</sequence>
<dbReference type="Pfam" id="PF01597">
    <property type="entry name" value="GCV_H"/>
    <property type="match status" value="1"/>
</dbReference>
<comment type="function">
    <text evidence="4">The H protein shuttles the methylamine group of glycine from the P protein to the T protein.</text>
</comment>
<dbReference type="InterPro" id="IPR000089">
    <property type="entry name" value="Biotin_lipoyl"/>
</dbReference>
<keyword evidence="2 3" id="KW-0450">Lipoyl</keyword>
<comment type="cofactor">
    <cofactor evidence="4">
        <name>(R)-lipoate</name>
        <dbReference type="ChEBI" id="CHEBI:83088"/>
    </cofactor>
    <text evidence="4">Binds 1 lipoyl cofactor covalently.</text>
</comment>
<gene>
    <name evidence="6" type="ORF">DASB73_017750</name>
</gene>
<evidence type="ECO:0000256" key="3">
    <source>
        <dbReference type="PIRSR" id="PIRSR617453-50"/>
    </source>
</evidence>
<comment type="subunit">
    <text evidence="4">The glycine cleavage system is composed of four proteins: P, T, L and H.</text>
</comment>
<dbReference type="InterPro" id="IPR002930">
    <property type="entry name" value="GCV_H"/>
</dbReference>
<keyword evidence="4" id="KW-0809">Transit peptide</keyword>
<comment type="subcellular location">
    <subcellularLocation>
        <location evidence="4">Mitochondrion</location>
    </subcellularLocation>
</comment>
<dbReference type="InterPro" id="IPR011053">
    <property type="entry name" value="Single_hybrid_motif"/>
</dbReference>
<evidence type="ECO:0000256" key="2">
    <source>
        <dbReference type="ARBA" id="ARBA00022823"/>
    </source>
</evidence>
<dbReference type="AlphaFoldDB" id="A0AAV5RIA2"/>
<proteinExistence type="inferred from homology"/>
<organism evidence="6 7">
    <name type="scientific">Starmerella bacillaris</name>
    <name type="common">Yeast</name>
    <name type="synonym">Candida zemplinina</name>
    <dbReference type="NCBI Taxonomy" id="1247836"/>
    <lineage>
        <taxon>Eukaryota</taxon>
        <taxon>Fungi</taxon>
        <taxon>Dikarya</taxon>
        <taxon>Ascomycota</taxon>
        <taxon>Saccharomycotina</taxon>
        <taxon>Dipodascomycetes</taxon>
        <taxon>Dipodascales</taxon>
        <taxon>Trichomonascaceae</taxon>
        <taxon>Starmerella</taxon>
    </lineage>
</organism>
<dbReference type="CDD" id="cd06848">
    <property type="entry name" value="GCS_H"/>
    <property type="match status" value="1"/>
</dbReference>
<dbReference type="PANTHER" id="PTHR11715:SF3">
    <property type="entry name" value="GLYCINE CLEAVAGE SYSTEM H PROTEIN-RELATED"/>
    <property type="match status" value="1"/>
</dbReference>
<evidence type="ECO:0000259" key="5">
    <source>
        <dbReference type="PROSITE" id="PS50968"/>
    </source>
</evidence>
<dbReference type="InterPro" id="IPR017453">
    <property type="entry name" value="GCV_H_sub"/>
</dbReference>
<dbReference type="NCBIfam" id="NF002270">
    <property type="entry name" value="PRK01202.1"/>
    <property type="match status" value="1"/>
</dbReference>
<dbReference type="GO" id="GO:0005960">
    <property type="term" value="C:glycine cleavage complex"/>
    <property type="evidence" value="ECO:0007669"/>
    <property type="project" value="UniProtKB-UniRule"/>
</dbReference>
<dbReference type="HAMAP" id="MF_00272">
    <property type="entry name" value="GcvH"/>
    <property type="match status" value="1"/>
</dbReference>
<accession>A0AAV5RIA2</accession>
<feature type="domain" description="Lipoyl-binding" evidence="5">
    <location>
        <begin position="69"/>
        <end position="151"/>
    </location>
</feature>
<name>A0AAV5RIA2_STABA</name>
<dbReference type="GO" id="GO:0005739">
    <property type="term" value="C:mitochondrion"/>
    <property type="evidence" value="ECO:0007669"/>
    <property type="project" value="UniProtKB-SubCell"/>
</dbReference>
<evidence type="ECO:0000256" key="1">
    <source>
        <dbReference type="ARBA" id="ARBA00009249"/>
    </source>
</evidence>
<dbReference type="SUPFAM" id="SSF51230">
    <property type="entry name" value="Single hybrid motif"/>
    <property type="match status" value="1"/>
</dbReference>
<dbReference type="Proteomes" id="UP001362899">
    <property type="component" value="Unassembled WGS sequence"/>
</dbReference>
<dbReference type="InterPro" id="IPR033753">
    <property type="entry name" value="GCV_H/Fam206"/>
</dbReference>
<keyword evidence="4" id="KW-0496">Mitochondrion</keyword>
<reference evidence="6 7" key="1">
    <citation type="journal article" date="2023" name="Elife">
        <title>Identification of key yeast species and microbe-microbe interactions impacting larval growth of Drosophila in the wild.</title>
        <authorList>
            <person name="Mure A."/>
            <person name="Sugiura Y."/>
            <person name="Maeda R."/>
            <person name="Honda K."/>
            <person name="Sakurai N."/>
            <person name="Takahashi Y."/>
            <person name="Watada M."/>
            <person name="Katoh T."/>
            <person name="Gotoh A."/>
            <person name="Gotoh Y."/>
            <person name="Taniguchi I."/>
            <person name="Nakamura K."/>
            <person name="Hayashi T."/>
            <person name="Katayama T."/>
            <person name="Uemura T."/>
            <person name="Hattori Y."/>
        </authorList>
    </citation>
    <scope>NUCLEOTIDE SEQUENCE [LARGE SCALE GENOMIC DNA]</scope>
    <source>
        <strain evidence="6 7">SB-73</strain>
    </source>
</reference>
<dbReference type="Gene3D" id="2.40.50.100">
    <property type="match status" value="1"/>
</dbReference>
<evidence type="ECO:0000313" key="6">
    <source>
        <dbReference type="EMBL" id="GMM50817.1"/>
    </source>
</evidence>
<dbReference type="GO" id="GO:0019464">
    <property type="term" value="P:glycine decarboxylation via glycine cleavage system"/>
    <property type="evidence" value="ECO:0007669"/>
    <property type="project" value="UniProtKB-UniRule"/>
</dbReference>
<keyword evidence="7" id="KW-1185">Reference proteome</keyword>
<evidence type="ECO:0000256" key="4">
    <source>
        <dbReference type="RuleBase" id="RU364055"/>
    </source>
</evidence>
<comment type="similarity">
    <text evidence="1 4">Belongs to the GcvH family.</text>
</comment>
<dbReference type="GO" id="GO:0009249">
    <property type="term" value="P:protein lipoylation"/>
    <property type="evidence" value="ECO:0007669"/>
    <property type="project" value="TreeGrafter"/>
</dbReference>
<evidence type="ECO:0000313" key="7">
    <source>
        <dbReference type="Proteomes" id="UP001362899"/>
    </source>
</evidence>
<dbReference type="EMBL" id="BTGC01000003">
    <property type="protein sequence ID" value="GMM50817.1"/>
    <property type="molecule type" value="Genomic_DNA"/>
</dbReference>
<comment type="caution">
    <text evidence="6">The sequence shown here is derived from an EMBL/GenBank/DDBJ whole genome shotgun (WGS) entry which is preliminary data.</text>
</comment>
<dbReference type="PROSITE" id="PS50968">
    <property type="entry name" value="BIOTINYL_LIPOYL"/>
    <property type="match status" value="1"/>
</dbReference>
<dbReference type="PANTHER" id="PTHR11715">
    <property type="entry name" value="GLYCINE CLEAVAGE SYSTEM H PROTEIN"/>
    <property type="match status" value="1"/>
</dbReference>
<protein>
    <recommendedName>
        <fullName evidence="4">Glycine cleavage system H protein</fullName>
    </recommendedName>
</protein>
<dbReference type="NCBIfam" id="TIGR00527">
    <property type="entry name" value="gcvH"/>
    <property type="match status" value="1"/>
</dbReference>